<gene>
    <name evidence="1" type="ORF">UFOVP383_81</name>
</gene>
<organism evidence="1">
    <name type="scientific">uncultured Caudovirales phage</name>
    <dbReference type="NCBI Taxonomy" id="2100421"/>
    <lineage>
        <taxon>Viruses</taxon>
        <taxon>Duplodnaviria</taxon>
        <taxon>Heunggongvirae</taxon>
        <taxon>Uroviricota</taxon>
        <taxon>Caudoviricetes</taxon>
        <taxon>Peduoviridae</taxon>
        <taxon>Maltschvirus</taxon>
        <taxon>Maltschvirus maltsch</taxon>
    </lineage>
</organism>
<proteinExistence type="predicted"/>
<dbReference type="EMBL" id="LR798321">
    <property type="protein sequence ID" value="CAB5223483.1"/>
    <property type="molecule type" value="Genomic_DNA"/>
</dbReference>
<evidence type="ECO:0000313" key="1">
    <source>
        <dbReference type="EMBL" id="CAB5223483.1"/>
    </source>
</evidence>
<sequence length="88" mass="10451">MTEFFVIMQKRSDGKVYADLANCLNQVYLTYEKAQEAFNKEAEPVPQSFYKHFHIVRLIAYTEDEHALTVEEDLQKYYEKRAVLPVEK</sequence>
<accession>A0A6J7X866</accession>
<name>A0A6J7X866_9CAUD</name>
<reference evidence="1" key="1">
    <citation type="submission" date="2020-05" db="EMBL/GenBank/DDBJ databases">
        <authorList>
            <person name="Chiriac C."/>
            <person name="Salcher M."/>
            <person name="Ghai R."/>
            <person name="Kavagutti S V."/>
        </authorList>
    </citation>
    <scope>NUCLEOTIDE SEQUENCE</scope>
</reference>
<protein>
    <submittedName>
        <fullName evidence="1">Uncharacterized protein</fullName>
    </submittedName>
</protein>